<dbReference type="GO" id="GO:0006417">
    <property type="term" value="P:regulation of translation"/>
    <property type="evidence" value="ECO:0007669"/>
    <property type="project" value="TreeGrafter"/>
</dbReference>
<sequence>MAAARTFDSLHATIGNKALDDILPAMLDMLSDPDPAIADAALDGLKQPTRHAAAALLCAYVSHTRADLSPHVPQLLRGLLLLLAETERDVLMMAWEALQVFTKALEPEQLIAHVSDVRGALRHVSADLKGELLPGFCLPKGIAPILPLFRESILNGLPEDKENAALMLGEVIKLTSAAALQPSVVHVTGPLIRILGDRFNASVKAAVLDTLASLLAKASSNNNITYKTLVIDLFCLLQVGVMLKQFLPQLQTTFLKALLDANRPVRLRAGTALAQLVLIHTRADPLFQDVHNGIKSADEQAIRETCVQALRHVITAGGDKMSGPLALSILATLSGPALLAHSDDALRGADAAIQHHVLGSSDDWLLQHGRSCALFIEKALQSYLASDKIPVVCNGIRGMGYLIRHLLTNARGVPSNLLSQFVRVSDALLASDKIPVVCNGIRGMGYLIRHLLTNGRGVPSNLLSQFVRVSDALLASDKIPVVCNGIRGMGYLIRHLLTNGRGVPSNLLSQFVRALLASDKIPVVCNGIRGMGYLIRHLLTNGRGVPSNLLSQFVRVSVTRCSPATRSPECATESEAWAT</sequence>
<dbReference type="Gene3D" id="1.25.10.10">
    <property type="entry name" value="Leucine-rich Repeat Variant"/>
    <property type="match status" value="2"/>
</dbReference>
<dbReference type="GO" id="GO:0005829">
    <property type="term" value="C:cytosol"/>
    <property type="evidence" value="ECO:0007669"/>
    <property type="project" value="TreeGrafter"/>
</dbReference>
<proteinExistence type="predicted"/>
<feature type="domain" description="Stalled ribosome sensor GCN1-like HEAT repeats region" evidence="2">
    <location>
        <begin position="47"/>
        <end position="140"/>
    </location>
</feature>
<dbReference type="Pfam" id="PF25801">
    <property type="entry name" value="HEAT_GCN1_C_2"/>
    <property type="match status" value="3"/>
</dbReference>
<accession>A0A0L7LJF3</accession>
<evidence type="ECO:0000313" key="3">
    <source>
        <dbReference type="EMBL" id="KOB75499.1"/>
    </source>
</evidence>
<evidence type="ECO:0000256" key="1">
    <source>
        <dbReference type="ARBA" id="ARBA00022737"/>
    </source>
</evidence>
<comment type="caution">
    <text evidence="3">The sequence shown here is derived from an EMBL/GenBank/DDBJ whole genome shotgun (WGS) entry which is preliminary data.</text>
</comment>
<dbReference type="InterPro" id="IPR011989">
    <property type="entry name" value="ARM-like"/>
</dbReference>
<dbReference type="Pfam" id="PF23271">
    <property type="entry name" value="HEAT_GCN1"/>
    <property type="match status" value="1"/>
</dbReference>
<dbReference type="EMBL" id="JTDY01000902">
    <property type="protein sequence ID" value="KOB75499.1"/>
    <property type="molecule type" value="Genomic_DNA"/>
</dbReference>
<dbReference type="GO" id="GO:0034198">
    <property type="term" value="P:cellular response to amino acid starvation"/>
    <property type="evidence" value="ECO:0007669"/>
    <property type="project" value="TreeGrafter"/>
</dbReference>
<dbReference type="STRING" id="104452.A0A0L7LJF3"/>
<dbReference type="AlphaFoldDB" id="A0A0L7LJF3"/>
<evidence type="ECO:0000313" key="4">
    <source>
        <dbReference type="Proteomes" id="UP000037510"/>
    </source>
</evidence>
<gene>
    <name evidence="3" type="ORF">OBRU01_07549</name>
</gene>
<dbReference type="InterPro" id="IPR057546">
    <property type="entry name" value="HEAT_GCN1"/>
</dbReference>
<organism evidence="3 4">
    <name type="scientific">Operophtera brumata</name>
    <name type="common">Winter moth</name>
    <name type="synonym">Phalaena brumata</name>
    <dbReference type="NCBI Taxonomy" id="104452"/>
    <lineage>
        <taxon>Eukaryota</taxon>
        <taxon>Metazoa</taxon>
        <taxon>Ecdysozoa</taxon>
        <taxon>Arthropoda</taxon>
        <taxon>Hexapoda</taxon>
        <taxon>Insecta</taxon>
        <taxon>Pterygota</taxon>
        <taxon>Neoptera</taxon>
        <taxon>Endopterygota</taxon>
        <taxon>Lepidoptera</taxon>
        <taxon>Glossata</taxon>
        <taxon>Ditrysia</taxon>
        <taxon>Geometroidea</taxon>
        <taxon>Geometridae</taxon>
        <taxon>Larentiinae</taxon>
        <taxon>Operophtera</taxon>
    </lineage>
</organism>
<keyword evidence="4" id="KW-1185">Reference proteome</keyword>
<keyword evidence="1" id="KW-0677">Repeat</keyword>
<dbReference type="Proteomes" id="UP000037510">
    <property type="component" value="Unassembled WGS sequence"/>
</dbReference>
<name>A0A0L7LJF3_OPEBR</name>
<reference evidence="3 4" key="1">
    <citation type="journal article" date="2015" name="Genome Biol. Evol.">
        <title>The genome of winter moth (Operophtera brumata) provides a genomic perspective on sexual dimorphism and phenology.</title>
        <authorList>
            <person name="Derks M.F."/>
            <person name="Smit S."/>
            <person name="Salis L."/>
            <person name="Schijlen E."/>
            <person name="Bossers A."/>
            <person name="Mateman C."/>
            <person name="Pijl A.S."/>
            <person name="de Ridder D."/>
            <person name="Groenen M.A."/>
            <person name="Visser M.E."/>
            <person name="Megens H.J."/>
        </authorList>
    </citation>
    <scope>NUCLEOTIDE SEQUENCE [LARGE SCALE GENOMIC DNA]</scope>
    <source>
        <strain evidence="3">WM2013NL</strain>
        <tissue evidence="3">Head and thorax</tissue>
    </source>
</reference>
<dbReference type="PANTHER" id="PTHR23346:SF7">
    <property type="entry name" value="STALLED RIBOSOME SENSOR GCN1"/>
    <property type="match status" value="1"/>
</dbReference>
<dbReference type="SUPFAM" id="SSF48371">
    <property type="entry name" value="ARM repeat"/>
    <property type="match status" value="1"/>
</dbReference>
<protein>
    <submittedName>
        <fullName evidence="3">Translational activator GCN1</fullName>
    </submittedName>
</protein>
<dbReference type="InterPro" id="IPR016024">
    <property type="entry name" value="ARM-type_fold"/>
</dbReference>
<dbReference type="PANTHER" id="PTHR23346">
    <property type="entry name" value="TRANSLATIONAL ACTIVATOR GCN1-RELATED"/>
    <property type="match status" value="1"/>
</dbReference>
<evidence type="ECO:0000259" key="2">
    <source>
        <dbReference type="Pfam" id="PF23271"/>
    </source>
</evidence>
<dbReference type="GO" id="GO:0019887">
    <property type="term" value="F:protein kinase regulator activity"/>
    <property type="evidence" value="ECO:0007669"/>
    <property type="project" value="TreeGrafter"/>
</dbReference>